<evidence type="ECO:0000313" key="1">
    <source>
        <dbReference type="EMBL" id="KAK8217623.1"/>
    </source>
</evidence>
<sequence length="781" mass="85628">MRATSLALRLALLQLAASSPLPSDSAEDASSVTTTPNIANPNHIFNAIHSSMRQWGSSLIHNGMSFFLVEVPEGVELYHGTNKAERVDGMEWLAFEPEHAMIFARPHGPPHGKPGGGPPGGPPGGPMRGPPEESPEELRDGPDGESVGGPQPHGKPPGGKRPHDESTHDRTEHEKPRHKRPDHKGADQPECDHEKGDHKKADRKRPDHDKPDHKKPAYDKPDHKKADHDKPDHKKPNHDEPTHGERPHKKPSHDEPPHGKPPHGKPPHDGPPHDGPPHDGPPHDGPPHDGPPHGKPSHDGPPPFGKPPHDPHHNKTHDEPPHGPPPHGPPPHGPPPHDEPPHGPPLRGPPPHEKPPHKEPKKLKQPSQPSQPKAPYEQAPADPVPWSPGQAPLVPRSDSSDDEASGYLHTYRTKHALRLIYLDGQSAAKSTKGTLDTQDYVLSNSGTDPEQHFYGETERAENMCRVAHEEWGDRIDGVLRMEGGFEIILCSFAAHLDVASIKQVAKREERGPGGGFGGGGDEQFNYYRAVAARYDGIGGGRVVVDYENMVTAFADTDVLYFDEHKLPRIRNGTAAVEHFRREITDMVMAEPRKGGRLDWQAVADMIVTRYSDRLEYMTSGKLDTSETLHGEIDRALRPFIDYGYRNTSAEVERCAMQFWPLEADATTVAARAVFNVSTTLCSTLSAAAKEDDYDASLALIEELQQWLAWTSWKRCRGCGYHEVCFLPIWPMGTAADFEKPSCKSEIGHGGGPGSNNGYWDGFGGPRGPRGPKGQSEKHGDL</sequence>
<dbReference type="Proteomes" id="UP001320706">
    <property type="component" value="Unassembled WGS sequence"/>
</dbReference>
<reference evidence="1" key="1">
    <citation type="submission" date="2024-02" db="EMBL/GenBank/DDBJ databases">
        <title>Metagenome Assembled Genome of Zalaria obscura JY119.</title>
        <authorList>
            <person name="Vighnesh L."/>
            <person name="Jagadeeshwari U."/>
            <person name="Venkata Ramana C."/>
            <person name="Sasikala C."/>
        </authorList>
    </citation>
    <scope>NUCLEOTIDE SEQUENCE</scope>
    <source>
        <strain evidence="1">JY119</strain>
    </source>
</reference>
<organism evidence="1 2">
    <name type="scientific">Zalaria obscura</name>
    <dbReference type="NCBI Taxonomy" id="2024903"/>
    <lineage>
        <taxon>Eukaryota</taxon>
        <taxon>Fungi</taxon>
        <taxon>Dikarya</taxon>
        <taxon>Ascomycota</taxon>
        <taxon>Pezizomycotina</taxon>
        <taxon>Dothideomycetes</taxon>
        <taxon>Dothideomycetidae</taxon>
        <taxon>Dothideales</taxon>
        <taxon>Zalariaceae</taxon>
        <taxon>Zalaria</taxon>
    </lineage>
</organism>
<accession>A0ACC3SN12</accession>
<gene>
    <name evidence="1" type="ORF">M8818_001382</name>
</gene>
<keyword evidence="2" id="KW-1185">Reference proteome</keyword>
<dbReference type="EMBL" id="JAMKPW020000005">
    <property type="protein sequence ID" value="KAK8217623.1"/>
    <property type="molecule type" value="Genomic_DNA"/>
</dbReference>
<protein>
    <submittedName>
        <fullName evidence="1">Uncharacterized protein</fullName>
    </submittedName>
</protein>
<comment type="caution">
    <text evidence="1">The sequence shown here is derived from an EMBL/GenBank/DDBJ whole genome shotgun (WGS) entry which is preliminary data.</text>
</comment>
<proteinExistence type="predicted"/>
<evidence type="ECO:0000313" key="2">
    <source>
        <dbReference type="Proteomes" id="UP001320706"/>
    </source>
</evidence>
<name>A0ACC3SN12_9PEZI</name>